<accession>A0ABT5MAT8</accession>
<dbReference type="InterPro" id="IPR029020">
    <property type="entry name" value="Ammonium/urea_transptr"/>
</dbReference>
<comment type="subcellular location">
    <subcellularLocation>
        <location evidence="1">Cell membrane</location>
        <topology evidence="1">Multi-pass membrane protein</topology>
    </subcellularLocation>
</comment>
<comment type="caution">
    <text evidence="8">The sequence shown here is derived from an EMBL/GenBank/DDBJ whole genome shotgun (WGS) entry which is preliminary data.</text>
</comment>
<sequence length="327" mass="34331">MTPNPFLDFMRALLKGFAQVFFMNNALTGLFFVAAIGLASQTSGDWTPFWGGLLGCAASTLAALVIDRAKDPLHSGMYGFNGVLLGIALPTFVQANALMWGLIVLGAVLTTVFVDALSNMLTKTWDVAVSTGPFVLTTWLLLLSVSAFAGLHFNSPATSVLPVPHAAHWADLTPLLAAQVTLRNISQVFLLNNAGSGLLILAGVALASRGAALAALLGALLALVFATVLGADRQAVHNGMYGFSAVLSAMAVAVVFITPSRQSAVVAGLAVLFTVIIQGALNKWLAPYGIPSLTAAYLIAMWLFTLPKMDLLIHPHQPNASSSFARR</sequence>
<feature type="transmembrane region" description="Helical" evidence="7">
    <location>
        <begin position="134"/>
        <end position="153"/>
    </location>
</feature>
<feature type="transmembrane region" description="Helical" evidence="7">
    <location>
        <begin position="213"/>
        <end position="231"/>
    </location>
</feature>
<keyword evidence="5 7" id="KW-1133">Transmembrane helix</keyword>
<dbReference type="Gene3D" id="1.10.3430.10">
    <property type="entry name" value="Ammonium transporter AmtB like domains"/>
    <property type="match status" value="1"/>
</dbReference>
<dbReference type="Pfam" id="PF03253">
    <property type="entry name" value="UT"/>
    <property type="match status" value="1"/>
</dbReference>
<name>A0ABT5MAT8_9BURK</name>
<evidence type="ECO:0000313" key="9">
    <source>
        <dbReference type="Proteomes" id="UP001528672"/>
    </source>
</evidence>
<evidence type="ECO:0000313" key="8">
    <source>
        <dbReference type="EMBL" id="MDD0813701.1"/>
    </source>
</evidence>
<dbReference type="InterPro" id="IPR004937">
    <property type="entry name" value="Urea_transporter"/>
</dbReference>
<feature type="transmembrane region" description="Helical" evidence="7">
    <location>
        <begin position="20"/>
        <end position="40"/>
    </location>
</feature>
<comment type="similarity">
    <text evidence="2">Belongs to the urea transporter family.</text>
</comment>
<feature type="transmembrane region" description="Helical" evidence="7">
    <location>
        <begin position="101"/>
        <end position="122"/>
    </location>
</feature>
<feature type="transmembrane region" description="Helical" evidence="7">
    <location>
        <begin position="264"/>
        <end position="281"/>
    </location>
</feature>
<organism evidence="8 9">
    <name type="scientific">Curvibacter microcysteis</name>
    <dbReference type="NCBI Taxonomy" id="3026419"/>
    <lineage>
        <taxon>Bacteria</taxon>
        <taxon>Pseudomonadati</taxon>
        <taxon>Pseudomonadota</taxon>
        <taxon>Betaproteobacteria</taxon>
        <taxon>Burkholderiales</taxon>
        <taxon>Comamonadaceae</taxon>
        <taxon>Curvibacter</taxon>
    </lineage>
</organism>
<feature type="transmembrane region" description="Helical" evidence="7">
    <location>
        <begin position="78"/>
        <end position="95"/>
    </location>
</feature>
<keyword evidence="3" id="KW-1003">Cell membrane</keyword>
<feature type="transmembrane region" description="Helical" evidence="7">
    <location>
        <begin position="287"/>
        <end position="306"/>
    </location>
</feature>
<gene>
    <name evidence="8" type="ORF">PSQ39_03580</name>
</gene>
<feature type="transmembrane region" description="Helical" evidence="7">
    <location>
        <begin position="46"/>
        <end position="66"/>
    </location>
</feature>
<dbReference type="RefSeq" id="WP_273925218.1">
    <property type="nucleotide sequence ID" value="NZ_JAQSIO010000001.1"/>
</dbReference>
<proteinExistence type="inferred from homology"/>
<reference evidence="8 9" key="1">
    <citation type="submission" date="2023-02" db="EMBL/GenBank/DDBJ databases">
        <title>Bacterial whole genome sequence for Curvibacter sp. HBC28.</title>
        <authorList>
            <person name="Le V."/>
            <person name="Ko S.-R."/>
            <person name="Ahn C.-Y."/>
            <person name="Oh H.-M."/>
        </authorList>
    </citation>
    <scope>NUCLEOTIDE SEQUENCE [LARGE SCALE GENOMIC DNA]</scope>
    <source>
        <strain evidence="8 9">HBC28</strain>
    </source>
</reference>
<dbReference type="Proteomes" id="UP001528672">
    <property type="component" value="Unassembled WGS sequence"/>
</dbReference>
<evidence type="ECO:0000256" key="3">
    <source>
        <dbReference type="ARBA" id="ARBA00022475"/>
    </source>
</evidence>
<evidence type="ECO:0000256" key="1">
    <source>
        <dbReference type="ARBA" id="ARBA00004651"/>
    </source>
</evidence>
<keyword evidence="6 7" id="KW-0472">Membrane</keyword>
<evidence type="ECO:0000256" key="7">
    <source>
        <dbReference type="SAM" id="Phobius"/>
    </source>
</evidence>
<dbReference type="PANTHER" id="PTHR10464:SF4">
    <property type="entry name" value="UREA TRANSPORTER"/>
    <property type="match status" value="1"/>
</dbReference>
<dbReference type="EMBL" id="JAQSIO010000001">
    <property type="protein sequence ID" value="MDD0813701.1"/>
    <property type="molecule type" value="Genomic_DNA"/>
</dbReference>
<feature type="transmembrane region" description="Helical" evidence="7">
    <location>
        <begin position="185"/>
        <end position="206"/>
    </location>
</feature>
<evidence type="ECO:0000256" key="6">
    <source>
        <dbReference type="ARBA" id="ARBA00023136"/>
    </source>
</evidence>
<keyword evidence="9" id="KW-1185">Reference proteome</keyword>
<protein>
    <submittedName>
        <fullName evidence="8">Urea transporter</fullName>
    </submittedName>
</protein>
<evidence type="ECO:0000256" key="5">
    <source>
        <dbReference type="ARBA" id="ARBA00022989"/>
    </source>
</evidence>
<evidence type="ECO:0000256" key="4">
    <source>
        <dbReference type="ARBA" id="ARBA00022692"/>
    </source>
</evidence>
<dbReference type="PIRSF" id="PIRSF016502">
    <property type="entry name" value="Urea_transporter"/>
    <property type="match status" value="1"/>
</dbReference>
<feature type="transmembrane region" description="Helical" evidence="7">
    <location>
        <begin position="237"/>
        <end position="257"/>
    </location>
</feature>
<dbReference type="PANTHER" id="PTHR10464">
    <property type="entry name" value="UREA TRANSPORTER"/>
    <property type="match status" value="1"/>
</dbReference>
<keyword evidence="4 7" id="KW-0812">Transmembrane</keyword>
<evidence type="ECO:0000256" key="2">
    <source>
        <dbReference type="ARBA" id="ARBA00005914"/>
    </source>
</evidence>